<dbReference type="RefSeq" id="XP_038739098.1">
    <property type="nucleotide sequence ID" value="XM_038895536.1"/>
</dbReference>
<sequence length="90" mass="9592">MADRLRASSSSEGFIIISHDDVAPVKSGSSLNNAITAHISRPKMLPLHIKTKLDETTTSIQKFKAVMDTKSLAKSAKSTIKASSKPLAAI</sequence>
<accession>A0A9P6HS49</accession>
<dbReference type="EMBL" id="JAATWM020000066">
    <property type="protein sequence ID" value="KAF9869637.1"/>
    <property type="molecule type" value="Genomic_DNA"/>
</dbReference>
<evidence type="ECO:0000313" key="1">
    <source>
        <dbReference type="EMBL" id="KAF9869637.1"/>
    </source>
</evidence>
<reference evidence="1" key="1">
    <citation type="submission" date="2020-03" db="EMBL/GenBank/DDBJ databases">
        <authorList>
            <person name="He L."/>
        </authorList>
    </citation>
    <scope>NUCLEOTIDE SEQUENCE</scope>
    <source>
        <strain evidence="1">CkLH20</strain>
    </source>
</reference>
<reference evidence="1" key="2">
    <citation type="submission" date="2020-11" db="EMBL/GenBank/DDBJ databases">
        <title>Whole genome sequencing of Colletotrichum sp.</title>
        <authorList>
            <person name="Li H."/>
        </authorList>
    </citation>
    <scope>NUCLEOTIDE SEQUENCE</scope>
    <source>
        <strain evidence="1">CkLH20</strain>
    </source>
</reference>
<name>A0A9P6HS49_9PEZI</name>
<protein>
    <submittedName>
        <fullName evidence="1">Uncharacterized protein</fullName>
    </submittedName>
</protein>
<keyword evidence="2" id="KW-1185">Reference proteome</keyword>
<dbReference type="GeneID" id="62168610"/>
<gene>
    <name evidence="1" type="ORF">CkaCkLH20_12824</name>
</gene>
<evidence type="ECO:0000313" key="2">
    <source>
        <dbReference type="Proteomes" id="UP000781932"/>
    </source>
</evidence>
<dbReference type="Proteomes" id="UP000781932">
    <property type="component" value="Unassembled WGS sequence"/>
</dbReference>
<comment type="caution">
    <text evidence="1">The sequence shown here is derived from an EMBL/GenBank/DDBJ whole genome shotgun (WGS) entry which is preliminary data.</text>
</comment>
<organism evidence="1 2">
    <name type="scientific">Colletotrichum karsti</name>
    <dbReference type="NCBI Taxonomy" id="1095194"/>
    <lineage>
        <taxon>Eukaryota</taxon>
        <taxon>Fungi</taxon>
        <taxon>Dikarya</taxon>
        <taxon>Ascomycota</taxon>
        <taxon>Pezizomycotina</taxon>
        <taxon>Sordariomycetes</taxon>
        <taxon>Hypocreomycetidae</taxon>
        <taxon>Glomerellales</taxon>
        <taxon>Glomerellaceae</taxon>
        <taxon>Colletotrichum</taxon>
        <taxon>Colletotrichum boninense species complex</taxon>
    </lineage>
</organism>
<proteinExistence type="predicted"/>
<dbReference type="AlphaFoldDB" id="A0A9P6HS49"/>